<accession>A0A9P6NPL0</accession>
<keyword evidence="2" id="KW-1185">Reference proteome</keyword>
<comment type="caution">
    <text evidence="1">The sequence shown here is derived from an EMBL/GenBank/DDBJ whole genome shotgun (WGS) entry which is preliminary data.</text>
</comment>
<reference evidence="1" key="1">
    <citation type="submission" date="2013-11" db="EMBL/GenBank/DDBJ databases">
        <title>Genome sequence of the fusiform rust pathogen reveals effectors for host alternation and coevolution with pine.</title>
        <authorList>
            <consortium name="DOE Joint Genome Institute"/>
            <person name="Smith K."/>
            <person name="Pendleton A."/>
            <person name="Kubisiak T."/>
            <person name="Anderson C."/>
            <person name="Salamov A."/>
            <person name="Aerts A."/>
            <person name="Riley R."/>
            <person name="Clum A."/>
            <person name="Lindquist E."/>
            <person name="Ence D."/>
            <person name="Campbell M."/>
            <person name="Kronenberg Z."/>
            <person name="Feau N."/>
            <person name="Dhillon B."/>
            <person name="Hamelin R."/>
            <person name="Burleigh J."/>
            <person name="Smith J."/>
            <person name="Yandell M."/>
            <person name="Nelson C."/>
            <person name="Grigoriev I."/>
            <person name="Davis J."/>
        </authorList>
    </citation>
    <scope>NUCLEOTIDE SEQUENCE</scope>
    <source>
        <strain evidence="1">G11</strain>
    </source>
</reference>
<evidence type="ECO:0000313" key="2">
    <source>
        <dbReference type="Proteomes" id="UP000886653"/>
    </source>
</evidence>
<name>A0A9P6NPL0_9BASI</name>
<dbReference type="AlphaFoldDB" id="A0A9P6NPL0"/>
<evidence type="ECO:0008006" key="3">
    <source>
        <dbReference type="Google" id="ProtNLM"/>
    </source>
</evidence>
<organism evidence="1 2">
    <name type="scientific">Cronartium quercuum f. sp. fusiforme G11</name>
    <dbReference type="NCBI Taxonomy" id="708437"/>
    <lineage>
        <taxon>Eukaryota</taxon>
        <taxon>Fungi</taxon>
        <taxon>Dikarya</taxon>
        <taxon>Basidiomycota</taxon>
        <taxon>Pucciniomycotina</taxon>
        <taxon>Pucciniomycetes</taxon>
        <taxon>Pucciniales</taxon>
        <taxon>Coleosporiaceae</taxon>
        <taxon>Cronartium</taxon>
    </lineage>
</organism>
<dbReference type="OrthoDB" id="2266637at2759"/>
<dbReference type="EMBL" id="MU167216">
    <property type="protein sequence ID" value="KAG0150960.1"/>
    <property type="molecule type" value="Genomic_DNA"/>
</dbReference>
<evidence type="ECO:0000313" key="1">
    <source>
        <dbReference type="EMBL" id="KAG0150960.1"/>
    </source>
</evidence>
<dbReference type="Proteomes" id="UP000886653">
    <property type="component" value="Unassembled WGS sequence"/>
</dbReference>
<protein>
    <recommendedName>
        <fullName evidence="3">Tc1-like transposase DDE domain-containing protein</fullName>
    </recommendedName>
</protein>
<proteinExistence type="predicted"/>
<sequence>MNPYPLENSVLIMDNAPIHHGGEIFNPIEKVFNVLEAYMRRTQIVQNTPEDEMLETLEQVTGNVVTERLMGRLSIAGGYWA</sequence>
<gene>
    <name evidence="1" type="ORF">CROQUDRAFT_87420</name>
</gene>